<keyword evidence="6" id="KW-0496">Mitochondrion</keyword>
<dbReference type="EMBL" id="WIUZ02000001">
    <property type="protein sequence ID" value="KAF9792650.1"/>
    <property type="molecule type" value="Genomic_DNA"/>
</dbReference>
<dbReference type="AlphaFoldDB" id="A0A9P6HQM1"/>
<dbReference type="InterPro" id="IPR012882">
    <property type="entry name" value="Fmp46"/>
</dbReference>
<evidence type="ECO:0000256" key="1">
    <source>
        <dbReference type="ARBA" id="ARBA00002963"/>
    </source>
</evidence>
<proteinExistence type="inferred from homology"/>
<dbReference type="GO" id="GO:0016491">
    <property type="term" value="F:oxidoreductase activity"/>
    <property type="evidence" value="ECO:0007669"/>
    <property type="project" value="UniProtKB-KW"/>
</dbReference>
<dbReference type="Pfam" id="PF07955">
    <property type="entry name" value="DUF1687"/>
    <property type="match status" value="1"/>
</dbReference>
<keyword evidence="5" id="KW-0560">Oxidoreductase</keyword>
<comment type="function">
    <text evidence="1">Putative mitochondrial redox protein which could be involved in the reduction of small toxic molecules.</text>
</comment>
<evidence type="ECO:0000256" key="4">
    <source>
        <dbReference type="ARBA" id="ARBA00022946"/>
    </source>
</evidence>
<dbReference type="SUPFAM" id="SSF52833">
    <property type="entry name" value="Thioredoxin-like"/>
    <property type="match status" value="1"/>
</dbReference>
<organism evidence="8 9">
    <name type="scientific">Thelephora terrestris</name>
    <dbReference type="NCBI Taxonomy" id="56493"/>
    <lineage>
        <taxon>Eukaryota</taxon>
        <taxon>Fungi</taxon>
        <taxon>Dikarya</taxon>
        <taxon>Basidiomycota</taxon>
        <taxon>Agaricomycotina</taxon>
        <taxon>Agaricomycetes</taxon>
        <taxon>Thelephorales</taxon>
        <taxon>Thelephoraceae</taxon>
        <taxon>Thelephora</taxon>
    </lineage>
</organism>
<evidence type="ECO:0000313" key="8">
    <source>
        <dbReference type="EMBL" id="KAF9792650.1"/>
    </source>
</evidence>
<keyword evidence="4" id="KW-0809">Transit peptide</keyword>
<evidence type="ECO:0000256" key="6">
    <source>
        <dbReference type="ARBA" id="ARBA00023128"/>
    </source>
</evidence>
<evidence type="ECO:0000256" key="3">
    <source>
        <dbReference type="ARBA" id="ARBA00009734"/>
    </source>
</evidence>
<comment type="similarity">
    <text evidence="3">Belongs to the FMP46 family.</text>
</comment>
<dbReference type="OrthoDB" id="59229at2759"/>
<keyword evidence="9" id="KW-1185">Reference proteome</keyword>
<comment type="caution">
    <text evidence="8">The sequence shown here is derived from an EMBL/GenBank/DDBJ whole genome shotgun (WGS) entry which is preliminary data.</text>
</comment>
<gene>
    <name evidence="8" type="ORF">BJ322DRAFT_1030579</name>
</gene>
<reference evidence="8" key="2">
    <citation type="submission" date="2020-11" db="EMBL/GenBank/DDBJ databases">
        <authorList>
            <consortium name="DOE Joint Genome Institute"/>
            <person name="Kuo A."/>
            <person name="Miyauchi S."/>
            <person name="Kiss E."/>
            <person name="Drula E."/>
            <person name="Kohler A."/>
            <person name="Sanchez-Garcia M."/>
            <person name="Andreopoulos B."/>
            <person name="Barry K.W."/>
            <person name="Bonito G."/>
            <person name="Buee M."/>
            <person name="Carver A."/>
            <person name="Chen C."/>
            <person name="Cichocki N."/>
            <person name="Clum A."/>
            <person name="Culley D."/>
            <person name="Crous P.W."/>
            <person name="Fauchery L."/>
            <person name="Girlanda M."/>
            <person name="Hayes R."/>
            <person name="Keri Z."/>
            <person name="Labutti K."/>
            <person name="Lipzen A."/>
            <person name="Lombard V."/>
            <person name="Magnuson J."/>
            <person name="Maillard F."/>
            <person name="Morin E."/>
            <person name="Murat C."/>
            <person name="Nolan M."/>
            <person name="Ohm R."/>
            <person name="Pangilinan J."/>
            <person name="Pereira M."/>
            <person name="Perotto S."/>
            <person name="Peter M."/>
            <person name="Riley R."/>
            <person name="Sitrit Y."/>
            <person name="Stielow B."/>
            <person name="Szollosi G."/>
            <person name="Zifcakova L."/>
            <person name="Stursova M."/>
            <person name="Spatafora J.W."/>
            <person name="Tedersoo L."/>
            <person name="Vaario L.-M."/>
            <person name="Yamada A."/>
            <person name="Yan M."/>
            <person name="Wang P."/>
            <person name="Xu J."/>
            <person name="Bruns T."/>
            <person name="Baldrian P."/>
            <person name="Vilgalys R."/>
            <person name="Henrissat B."/>
            <person name="Grigoriev I.V."/>
            <person name="Hibbett D."/>
            <person name="Nagy L.G."/>
            <person name="Martin F.M."/>
        </authorList>
    </citation>
    <scope>NUCLEOTIDE SEQUENCE</scope>
    <source>
        <strain evidence="8">UH-Tt-Lm1</strain>
    </source>
</reference>
<comment type="subcellular location">
    <subcellularLocation>
        <location evidence="2">Mitochondrion</location>
    </subcellularLocation>
</comment>
<protein>
    <submittedName>
        <fullName evidence="8">Uncharacterized protein</fullName>
    </submittedName>
</protein>
<evidence type="ECO:0000256" key="2">
    <source>
        <dbReference type="ARBA" id="ARBA00004173"/>
    </source>
</evidence>
<dbReference type="GO" id="GO:0005739">
    <property type="term" value="C:mitochondrion"/>
    <property type="evidence" value="ECO:0007669"/>
    <property type="project" value="UniProtKB-SubCell"/>
</dbReference>
<dbReference type="PANTHER" id="PTHR28071:SF1">
    <property type="entry name" value="REDOX PROTEIN FMP46, MITOCHONDRIAL-RELATED"/>
    <property type="match status" value="1"/>
</dbReference>
<feature type="region of interest" description="Disordered" evidence="7">
    <location>
        <begin position="131"/>
        <end position="150"/>
    </location>
</feature>
<evidence type="ECO:0000256" key="7">
    <source>
        <dbReference type="SAM" id="MobiDB-lite"/>
    </source>
</evidence>
<reference evidence="8" key="1">
    <citation type="journal article" date="2020" name="Nat. Commun.">
        <title>Large-scale genome sequencing of mycorrhizal fungi provides insights into the early evolution of symbiotic traits.</title>
        <authorList>
            <person name="Miyauchi S."/>
            <person name="Kiss E."/>
            <person name="Kuo A."/>
            <person name="Drula E."/>
            <person name="Kohler A."/>
            <person name="Sanchez-Garcia M."/>
            <person name="Morin E."/>
            <person name="Andreopoulos B."/>
            <person name="Barry K.W."/>
            <person name="Bonito G."/>
            <person name="Buee M."/>
            <person name="Carver A."/>
            <person name="Chen C."/>
            <person name="Cichocki N."/>
            <person name="Clum A."/>
            <person name="Culley D."/>
            <person name="Crous P.W."/>
            <person name="Fauchery L."/>
            <person name="Girlanda M."/>
            <person name="Hayes R.D."/>
            <person name="Keri Z."/>
            <person name="LaButti K."/>
            <person name="Lipzen A."/>
            <person name="Lombard V."/>
            <person name="Magnuson J."/>
            <person name="Maillard F."/>
            <person name="Murat C."/>
            <person name="Nolan M."/>
            <person name="Ohm R.A."/>
            <person name="Pangilinan J."/>
            <person name="Pereira M.F."/>
            <person name="Perotto S."/>
            <person name="Peter M."/>
            <person name="Pfister S."/>
            <person name="Riley R."/>
            <person name="Sitrit Y."/>
            <person name="Stielow J.B."/>
            <person name="Szollosi G."/>
            <person name="Zifcakova L."/>
            <person name="Stursova M."/>
            <person name="Spatafora J.W."/>
            <person name="Tedersoo L."/>
            <person name="Vaario L.M."/>
            <person name="Yamada A."/>
            <person name="Yan M."/>
            <person name="Wang P."/>
            <person name="Xu J."/>
            <person name="Bruns T."/>
            <person name="Baldrian P."/>
            <person name="Vilgalys R."/>
            <person name="Dunand C."/>
            <person name="Henrissat B."/>
            <person name="Grigoriev I.V."/>
            <person name="Hibbett D."/>
            <person name="Nagy L.G."/>
            <person name="Martin F.M."/>
        </authorList>
    </citation>
    <scope>NUCLEOTIDE SEQUENCE</scope>
    <source>
        <strain evidence="8">UH-Tt-Lm1</strain>
    </source>
</reference>
<name>A0A9P6HQM1_9AGAM</name>
<dbReference type="InterPro" id="IPR036249">
    <property type="entry name" value="Thioredoxin-like_sf"/>
</dbReference>
<dbReference type="Gene3D" id="3.40.30.10">
    <property type="entry name" value="Glutaredoxin"/>
    <property type="match status" value="1"/>
</dbReference>
<evidence type="ECO:0000256" key="5">
    <source>
        <dbReference type="ARBA" id="ARBA00023002"/>
    </source>
</evidence>
<dbReference type="PANTHER" id="PTHR28071">
    <property type="entry name" value="REDOX PROTEIN FMP46, MITOCHONDRIAL-RELATED"/>
    <property type="match status" value="1"/>
</dbReference>
<dbReference type="Proteomes" id="UP000736335">
    <property type="component" value="Unassembled WGS sequence"/>
</dbReference>
<evidence type="ECO:0000313" key="9">
    <source>
        <dbReference type="Proteomes" id="UP000736335"/>
    </source>
</evidence>
<accession>A0A9P6HQM1</accession>
<sequence length="150" mass="16545">MFSAFRRTIPQISIFHREGVANSDRALQLLRSATSSSYPPGHSKGPLKFNLEVITGLPTKDQLRTIEPYLKHGGLASFVTGGSPATTDQVLSQAKRDLDSFKWPLVVDWDGGKAAVGDIDGVNEILENLRKKRDGEVSEPEEHKPKGWFS</sequence>